<protein>
    <recommendedName>
        <fullName evidence="7">Flavodoxin</fullName>
    </recommendedName>
</protein>
<accession>A0AA45C5H2</accession>
<feature type="domain" description="Flavodoxin-like" evidence="8">
    <location>
        <begin position="4"/>
        <end position="141"/>
    </location>
</feature>
<keyword evidence="4 7" id="KW-0285">Flavoprotein</keyword>
<dbReference type="InterPro" id="IPR001226">
    <property type="entry name" value="Flavodoxin_CS"/>
</dbReference>
<keyword evidence="10" id="KW-1185">Reference proteome</keyword>
<dbReference type="NCBIfam" id="TIGR01753">
    <property type="entry name" value="flav_short"/>
    <property type="match status" value="1"/>
</dbReference>
<dbReference type="GO" id="GO:0010181">
    <property type="term" value="F:FMN binding"/>
    <property type="evidence" value="ECO:0007669"/>
    <property type="project" value="UniProtKB-UniRule"/>
</dbReference>
<proteinExistence type="inferred from homology"/>
<dbReference type="InterPro" id="IPR010087">
    <property type="entry name" value="Flav_short"/>
</dbReference>
<evidence type="ECO:0000256" key="2">
    <source>
        <dbReference type="ARBA" id="ARBA00005267"/>
    </source>
</evidence>
<dbReference type="AlphaFoldDB" id="A0AA45C5H2"/>
<evidence type="ECO:0000256" key="1">
    <source>
        <dbReference type="ARBA" id="ARBA00001917"/>
    </source>
</evidence>
<keyword evidence="5 7" id="KW-0288">FMN</keyword>
<dbReference type="Proteomes" id="UP000245921">
    <property type="component" value="Unassembled WGS sequence"/>
</dbReference>
<dbReference type="GO" id="GO:0009055">
    <property type="term" value="F:electron transfer activity"/>
    <property type="evidence" value="ECO:0007669"/>
    <property type="project" value="UniProtKB-UniRule"/>
</dbReference>
<evidence type="ECO:0000256" key="3">
    <source>
        <dbReference type="ARBA" id="ARBA00022448"/>
    </source>
</evidence>
<dbReference type="Gene3D" id="3.40.50.360">
    <property type="match status" value="1"/>
</dbReference>
<dbReference type="PANTHER" id="PTHR43717">
    <property type="entry name" value="ANAEROBIC NITRIC OXIDE REDUCTASE FLAVORUBREDOXIN"/>
    <property type="match status" value="1"/>
</dbReference>
<evidence type="ECO:0000259" key="8">
    <source>
        <dbReference type="PROSITE" id="PS50902"/>
    </source>
</evidence>
<gene>
    <name evidence="9" type="ORF">C7380_11646</name>
</gene>
<comment type="cofactor">
    <cofactor evidence="1 7">
        <name>FMN</name>
        <dbReference type="ChEBI" id="CHEBI:58210"/>
    </cofactor>
</comment>
<dbReference type="SUPFAM" id="SSF52218">
    <property type="entry name" value="Flavoproteins"/>
    <property type="match status" value="1"/>
</dbReference>
<organism evidence="9 10">
    <name type="scientific">Oceanotoga teriensis</name>
    <dbReference type="NCBI Taxonomy" id="515440"/>
    <lineage>
        <taxon>Bacteria</taxon>
        <taxon>Thermotogati</taxon>
        <taxon>Thermotogota</taxon>
        <taxon>Thermotogae</taxon>
        <taxon>Petrotogales</taxon>
        <taxon>Petrotogaceae</taxon>
        <taxon>Oceanotoga</taxon>
    </lineage>
</organism>
<evidence type="ECO:0000256" key="5">
    <source>
        <dbReference type="ARBA" id="ARBA00022643"/>
    </source>
</evidence>
<dbReference type="RefSeq" id="WP_109605669.1">
    <property type="nucleotide sequence ID" value="NZ_QGGI01000016.1"/>
</dbReference>
<comment type="caution">
    <text evidence="9">The sequence shown here is derived from an EMBL/GenBank/DDBJ whole genome shotgun (WGS) entry which is preliminary data.</text>
</comment>
<dbReference type="InterPro" id="IPR008254">
    <property type="entry name" value="Flavodoxin/NO_synth"/>
</dbReference>
<evidence type="ECO:0000256" key="6">
    <source>
        <dbReference type="ARBA" id="ARBA00022982"/>
    </source>
</evidence>
<keyword evidence="6 7" id="KW-0249">Electron transport</keyword>
<evidence type="ECO:0000313" key="10">
    <source>
        <dbReference type="Proteomes" id="UP000245921"/>
    </source>
</evidence>
<dbReference type="InterPro" id="IPR029039">
    <property type="entry name" value="Flavoprotein-like_sf"/>
</dbReference>
<comment type="function">
    <text evidence="7">Low-potential electron donor to a number of redox enzymes.</text>
</comment>
<name>A0AA45C5H2_9BACT</name>
<keyword evidence="3 7" id="KW-0813">Transport</keyword>
<sequence length="142" mass="15736">MKNSVIVFWSATGNTEAIANELEDALISEGSTVKKLFVDDATLEDLENADIIALGCPAMGAEILEDGSMEPFVESLSNFNFSNKKVALFGSYDWGDGQWMKDWEERMESYGATLVSEGLIVHLHPEDEDIQKCKEMAHKLAN</sequence>
<comment type="similarity">
    <text evidence="2 7">Belongs to the flavodoxin family.</text>
</comment>
<dbReference type="PROSITE" id="PS50902">
    <property type="entry name" value="FLAVODOXIN_LIKE"/>
    <property type="match status" value="1"/>
</dbReference>
<evidence type="ECO:0000256" key="4">
    <source>
        <dbReference type="ARBA" id="ARBA00022630"/>
    </source>
</evidence>
<dbReference type="EMBL" id="QGGI01000016">
    <property type="protein sequence ID" value="PWJ89033.1"/>
    <property type="molecule type" value="Genomic_DNA"/>
</dbReference>
<evidence type="ECO:0000256" key="7">
    <source>
        <dbReference type="RuleBase" id="RU367037"/>
    </source>
</evidence>
<dbReference type="Pfam" id="PF00258">
    <property type="entry name" value="Flavodoxin_1"/>
    <property type="match status" value="1"/>
</dbReference>
<reference evidence="9 10" key="1">
    <citation type="submission" date="2018-05" db="EMBL/GenBank/DDBJ databases">
        <title>Genomic Encyclopedia of Type Strains, Phase IV (KMG-IV): sequencing the most valuable type-strain genomes for metagenomic binning, comparative biology and taxonomic classification.</title>
        <authorList>
            <person name="Goeker M."/>
        </authorList>
    </citation>
    <scope>NUCLEOTIDE SEQUENCE [LARGE SCALE GENOMIC DNA]</scope>
    <source>
        <strain evidence="9 10">DSM 24906</strain>
    </source>
</reference>
<dbReference type="PROSITE" id="PS00201">
    <property type="entry name" value="FLAVODOXIN"/>
    <property type="match status" value="1"/>
</dbReference>
<evidence type="ECO:0000313" key="9">
    <source>
        <dbReference type="EMBL" id="PWJ89033.1"/>
    </source>
</evidence>
<dbReference type="PANTHER" id="PTHR43717:SF1">
    <property type="entry name" value="ANAEROBIC NITRIC OXIDE REDUCTASE FLAVORUBREDOXIN"/>
    <property type="match status" value="1"/>
</dbReference>